<keyword evidence="3" id="KW-1185">Reference proteome</keyword>
<organism evidence="2 3">
    <name type="scientific">Pristionchus entomophagus</name>
    <dbReference type="NCBI Taxonomy" id="358040"/>
    <lineage>
        <taxon>Eukaryota</taxon>
        <taxon>Metazoa</taxon>
        <taxon>Ecdysozoa</taxon>
        <taxon>Nematoda</taxon>
        <taxon>Chromadorea</taxon>
        <taxon>Rhabditida</taxon>
        <taxon>Rhabditina</taxon>
        <taxon>Diplogasteromorpha</taxon>
        <taxon>Diplogasteroidea</taxon>
        <taxon>Neodiplogasteridae</taxon>
        <taxon>Pristionchus</taxon>
    </lineage>
</organism>
<protein>
    <recommendedName>
        <fullName evidence="4">Transmembrane protein</fullName>
    </recommendedName>
</protein>
<dbReference type="EMBL" id="BTSX01000004">
    <property type="protein sequence ID" value="GMS95226.1"/>
    <property type="molecule type" value="Genomic_DNA"/>
</dbReference>
<proteinExistence type="predicted"/>
<accession>A0AAV5TLJ4</accession>
<feature type="transmembrane region" description="Helical" evidence="1">
    <location>
        <begin position="216"/>
        <end position="235"/>
    </location>
</feature>
<feature type="transmembrane region" description="Helical" evidence="1">
    <location>
        <begin position="247"/>
        <end position="266"/>
    </location>
</feature>
<reference evidence="2" key="1">
    <citation type="submission" date="2023-10" db="EMBL/GenBank/DDBJ databases">
        <title>Genome assembly of Pristionchus species.</title>
        <authorList>
            <person name="Yoshida K."/>
            <person name="Sommer R.J."/>
        </authorList>
    </citation>
    <scope>NUCLEOTIDE SEQUENCE</scope>
    <source>
        <strain evidence="2">RS0144</strain>
    </source>
</reference>
<evidence type="ECO:0000313" key="3">
    <source>
        <dbReference type="Proteomes" id="UP001432027"/>
    </source>
</evidence>
<keyword evidence="1" id="KW-1133">Transmembrane helix</keyword>
<evidence type="ECO:0008006" key="4">
    <source>
        <dbReference type="Google" id="ProtNLM"/>
    </source>
</evidence>
<gene>
    <name evidence="2" type="ORF">PENTCL1PPCAC_17401</name>
</gene>
<dbReference type="AlphaFoldDB" id="A0AAV5TLJ4"/>
<name>A0AAV5TLJ4_9BILA</name>
<feature type="transmembrane region" description="Helical" evidence="1">
    <location>
        <begin position="278"/>
        <end position="300"/>
    </location>
</feature>
<feature type="transmembrane region" description="Helical" evidence="1">
    <location>
        <begin position="321"/>
        <end position="339"/>
    </location>
</feature>
<sequence length="365" mass="42724">MEEEEVRQFVNERSSMSIHSRQSTVSIPMEKEDLFETTIRMSTIGMISIIVNSSFTILSLLRLFSDVTIYWSSFTVPFRQEVLIKNGYPEPLSIRQLIDLSRPSSPHFDLILKEHRRMNIEYGTTWHNWCWNEPVPDDGWPSILRSIEFHSLSQLLIRCTFLWSILIRPLFTHYRSMSILDRITQSIFPPPSPGSITSSSSLLPRIPANPPLLPSLILYSSSSLHFLLLFTGFLATTWQQNQDFLNLMWIPFYTHALFFLLHSLIYTAIELLDTKRVIWSRFVTRSLLIFIFSFTMFPVLHNISDFIENKTCHVMISRQDAVSEYICLLSMTLFSLLEWTDIWSLHFVSEDSMTWKGYPHSHSHL</sequence>
<dbReference type="Proteomes" id="UP001432027">
    <property type="component" value="Unassembled WGS sequence"/>
</dbReference>
<comment type="caution">
    <text evidence="2">The sequence shown here is derived from an EMBL/GenBank/DDBJ whole genome shotgun (WGS) entry which is preliminary data.</text>
</comment>
<evidence type="ECO:0000313" key="2">
    <source>
        <dbReference type="EMBL" id="GMS95226.1"/>
    </source>
</evidence>
<evidence type="ECO:0000256" key="1">
    <source>
        <dbReference type="SAM" id="Phobius"/>
    </source>
</evidence>
<keyword evidence="1" id="KW-0472">Membrane</keyword>
<keyword evidence="1" id="KW-0812">Transmembrane</keyword>